<keyword evidence="2" id="KW-1185">Reference proteome</keyword>
<dbReference type="Proteomes" id="UP000327157">
    <property type="component" value="Chromosome 4"/>
</dbReference>
<sequence length="147" mass="16594">MVFFKCFKSNTITILAKESDSQDRGTTLKIYAPLTGLKALALPTKDNSMHIKSWSSEVSWKVADFVRSNTEKKEVAQRLVECFREAVGRSMIHGRLVLLELVFVAKLVHESVGELLSVVSDNVARHPISVDDMLLDETNNSFLFYFP</sequence>
<dbReference type="EMBL" id="SMOL01000231">
    <property type="protein sequence ID" value="KAB2622546.1"/>
    <property type="molecule type" value="Genomic_DNA"/>
</dbReference>
<name>A0A5N5H3R4_9ROSA</name>
<proteinExistence type="predicted"/>
<dbReference type="OrthoDB" id="910577at2759"/>
<dbReference type="AlphaFoldDB" id="A0A5N5H3R4"/>
<comment type="caution">
    <text evidence="1">The sequence shown here is derived from an EMBL/GenBank/DDBJ whole genome shotgun (WGS) entry which is preliminary data.</text>
</comment>
<gene>
    <name evidence="1" type="ORF">D8674_024728</name>
</gene>
<evidence type="ECO:0000313" key="1">
    <source>
        <dbReference type="EMBL" id="KAB2622546.1"/>
    </source>
</evidence>
<reference evidence="2" key="2">
    <citation type="submission" date="2019-10" db="EMBL/GenBank/DDBJ databases">
        <title>A de novo genome assembly of a pear dwarfing rootstock.</title>
        <authorList>
            <person name="Wang F."/>
            <person name="Wang J."/>
            <person name="Li S."/>
            <person name="Zhang Y."/>
            <person name="Fang M."/>
            <person name="Ma L."/>
            <person name="Zhao Y."/>
            <person name="Jiang S."/>
        </authorList>
    </citation>
    <scope>NUCLEOTIDE SEQUENCE [LARGE SCALE GENOMIC DNA]</scope>
</reference>
<reference evidence="1 2" key="3">
    <citation type="submission" date="2019-11" db="EMBL/GenBank/DDBJ databases">
        <title>A de novo genome assembly of a pear dwarfing rootstock.</title>
        <authorList>
            <person name="Wang F."/>
            <person name="Wang J."/>
            <person name="Li S."/>
            <person name="Zhang Y."/>
            <person name="Fang M."/>
            <person name="Ma L."/>
            <person name="Zhao Y."/>
            <person name="Jiang S."/>
        </authorList>
    </citation>
    <scope>NUCLEOTIDE SEQUENCE [LARGE SCALE GENOMIC DNA]</scope>
    <source>
        <strain evidence="1">S2</strain>
        <tissue evidence="1">Leaf</tissue>
    </source>
</reference>
<protein>
    <submittedName>
        <fullName evidence="1">Uncharacterized protein</fullName>
    </submittedName>
</protein>
<reference evidence="1 2" key="1">
    <citation type="submission" date="2019-09" db="EMBL/GenBank/DDBJ databases">
        <authorList>
            <person name="Ou C."/>
        </authorList>
    </citation>
    <scope>NUCLEOTIDE SEQUENCE [LARGE SCALE GENOMIC DNA]</scope>
    <source>
        <strain evidence="1">S2</strain>
        <tissue evidence="1">Leaf</tissue>
    </source>
</reference>
<evidence type="ECO:0000313" key="2">
    <source>
        <dbReference type="Proteomes" id="UP000327157"/>
    </source>
</evidence>
<organism evidence="1 2">
    <name type="scientific">Pyrus ussuriensis x Pyrus communis</name>
    <dbReference type="NCBI Taxonomy" id="2448454"/>
    <lineage>
        <taxon>Eukaryota</taxon>
        <taxon>Viridiplantae</taxon>
        <taxon>Streptophyta</taxon>
        <taxon>Embryophyta</taxon>
        <taxon>Tracheophyta</taxon>
        <taxon>Spermatophyta</taxon>
        <taxon>Magnoliopsida</taxon>
        <taxon>eudicotyledons</taxon>
        <taxon>Gunneridae</taxon>
        <taxon>Pentapetalae</taxon>
        <taxon>rosids</taxon>
        <taxon>fabids</taxon>
        <taxon>Rosales</taxon>
        <taxon>Rosaceae</taxon>
        <taxon>Amygdaloideae</taxon>
        <taxon>Maleae</taxon>
        <taxon>Pyrus</taxon>
    </lineage>
</organism>
<accession>A0A5N5H3R4</accession>